<dbReference type="AlphaFoldDB" id="A0A1F6E501"/>
<evidence type="ECO:0000256" key="4">
    <source>
        <dbReference type="ARBA" id="ARBA00022679"/>
    </source>
</evidence>
<evidence type="ECO:0000256" key="1">
    <source>
        <dbReference type="ARBA" id="ARBA00001946"/>
    </source>
</evidence>
<evidence type="ECO:0000256" key="5">
    <source>
        <dbReference type="ARBA" id="ARBA00022842"/>
    </source>
</evidence>
<comment type="cofactor">
    <cofactor evidence="1">
        <name>Mg(2+)</name>
        <dbReference type="ChEBI" id="CHEBI:18420"/>
    </cofactor>
</comment>
<feature type="domain" description="Glycosyltransferase 2-like" evidence="6">
    <location>
        <begin position="5"/>
        <end position="115"/>
    </location>
</feature>
<dbReference type="InterPro" id="IPR001173">
    <property type="entry name" value="Glyco_trans_2-like"/>
</dbReference>
<dbReference type="PANTHER" id="PTHR48090">
    <property type="entry name" value="UNDECAPRENYL-PHOSPHATE 4-DEOXY-4-FORMAMIDO-L-ARABINOSE TRANSFERASE-RELATED"/>
    <property type="match status" value="1"/>
</dbReference>
<keyword evidence="3" id="KW-0328">Glycosyltransferase</keyword>
<dbReference type="SUPFAM" id="SSF53448">
    <property type="entry name" value="Nucleotide-diphospho-sugar transferases"/>
    <property type="match status" value="1"/>
</dbReference>
<sequence>MMKLSCIICAYNEAPRIGAVLTAATGHSLVDEVIVVDDASTDDTAAVVKRFPAVTLVSLPANIGKSHAMVHGLRVSRGDTIMLLDADLANITEQDISALAEPVLEDRADVSISLRKNAYAIHHFLGLDFTSGERVIPRWLLGNVLHEIEHLPRFGIESYMNSLIIKKQLRVAVVRWREVTHMRKAEKHGFISGTLSDLSMSLDVLRVLSPVGIIRQNYRLLQLARPRLGALTK</sequence>
<comment type="caution">
    <text evidence="7">The sequence shown here is derived from an EMBL/GenBank/DDBJ whole genome shotgun (WGS) entry which is preliminary data.</text>
</comment>
<dbReference type="CDD" id="cd04179">
    <property type="entry name" value="DPM_DPG-synthase_like"/>
    <property type="match status" value="1"/>
</dbReference>
<dbReference type="EMBL" id="MFLL01000029">
    <property type="protein sequence ID" value="OGG68711.1"/>
    <property type="molecule type" value="Genomic_DNA"/>
</dbReference>
<evidence type="ECO:0000256" key="2">
    <source>
        <dbReference type="ARBA" id="ARBA00006739"/>
    </source>
</evidence>
<dbReference type="Gene3D" id="3.90.550.10">
    <property type="entry name" value="Spore Coat Polysaccharide Biosynthesis Protein SpsA, Chain A"/>
    <property type="match status" value="1"/>
</dbReference>
<dbReference type="Pfam" id="PF00535">
    <property type="entry name" value="Glycos_transf_2"/>
    <property type="match status" value="1"/>
</dbReference>
<evidence type="ECO:0000259" key="6">
    <source>
        <dbReference type="Pfam" id="PF00535"/>
    </source>
</evidence>
<dbReference type="GO" id="GO:0016757">
    <property type="term" value="F:glycosyltransferase activity"/>
    <property type="evidence" value="ECO:0007669"/>
    <property type="project" value="UniProtKB-KW"/>
</dbReference>
<accession>A0A1F6E501</accession>
<proteinExistence type="inferred from homology"/>
<dbReference type="Proteomes" id="UP000176914">
    <property type="component" value="Unassembled WGS sequence"/>
</dbReference>
<keyword evidence="5" id="KW-0460">Magnesium</keyword>
<evidence type="ECO:0000313" key="7">
    <source>
        <dbReference type="EMBL" id="OGG68711.1"/>
    </source>
</evidence>
<name>A0A1F6E501_9BACT</name>
<dbReference type="PANTHER" id="PTHR48090:SF10">
    <property type="entry name" value="GLUCOSYL-3-PHOSPHOGLYCERATE SYNTHASE"/>
    <property type="match status" value="1"/>
</dbReference>
<reference evidence="7 8" key="1">
    <citation type="journal article" date="2016" name="Nat. Commun.">
        <title>Thousands of microbial genomes shed light on interconnected biogeochemical processes in an aquifer system.</title>
        <authorList>
            <person name="Anantharaman K."/>
            <person name="Brown C.T."/>
            <person name="Hug L.A."/>
            <person name="Sharon I."/>
            <person name="Castelle C.J."/>
            <person name="Probst A.J."/>
            <person name="Thomas B.C."/>
            <person name="Singh A."/>
            <person name="Wilkins M.J."/>
            <person name="Karaoz U."/>
            <person name="Brodie E.L."/>
            <person name="Williams K.H."/>
            <person name="Hubbard S.S."/>
            <person name="Banfield J.F."/>
        </authorList>
    </citation>
    <scope>NUCLEOTIDE SEQUENCE [LARGE SCALE GENOMIC DNA]</scope>
</reference>
<dbReference type="InterPro" id="IPR029044">
    <property type="entry name" value="Nucleotide-diphossugar_trans"/>
</dbReference>
<keyword evidence="4" id="KW-0808">Transferase</keyword>
<dbReference type="InterPro" id="IPR050256">
    <property type="entry name" value="Glycosyltransferase_2"/>
</dbReference>
<organism evidence="7 8">
    <name type="scientific">Candidatus Kaiserbacteria bacterium RIFCSPHIGHO2_02_FULL_55_25</name>
    <dbReference type="NCBI Taxonomy" id="1798498"/>
    <lineage>
        <taxon>Bacteria</taxon>
        <taxon>Candidatus Kaiseribacteriota</taxon>
    </lineage>
</organism>
<evidence type="ECO:0000313" key="8">
    <source>
        <dbReference type="Proteomes" id="UP000176914"/>
    </source>
</evidence>
<protein>
    <recommendedName>
        <fullName evidence="6">Glycosyltransferase 2-like domain-containing protein</fullName>
    </recommendedName>
</protein>
<comment type="similarity">
    <text evidence="2">Belongs to the glycosyltransferase 2 family.</text>
</comment>
<evidence type="ECO:0000256" key="3">
    <source>
        <dbReference type="ARBA" id="ARBA00022676"/>
    </source>
</evidence>
<gene>
    <name evidence="7" type="ORF">A3C20_02195</name>
</gene>